<comment type="caution">
    <text evidence="2">The sequence shown here is derived from an EMBL/GenBank/DDBJ whole genome shotgun (WGS) entry which is preliminary data.</text>
</comment>
<evidence type="ECO:0000313" key="2">
    <source>
        <dbReference type="EMBL" id="KAK3245408.1"/>
    </source>
</evidence>
<gene>
    <name evidence="2" type="ORF">CYMTET_45023</name>
</gene>
<accession>A0AAE0EYR0</accession>
<dbReference type="EMBL" id="LGRX02030669">
    <property type="protein sequence ID" value="KAK3245408.1"/>
    <property type="molecule type" value="Genomic_DNA"/>
</dbReference>
<protein>
    <submittedName>
        <fullName evidence="2">Uncharacterized protein</fullName>
    </submittedName>
</protein>
<feature type="compositionally biased region" description="Basic and acidic residues" evidence="1">
    <location>
        <begin position="82"/>
        <end position="102"/>
    </location>
</feature>
<feature type="region of interest" description="Disordered" evidence="1">
    <location>
        <begin position="78"/>
        <end position="102"/>
    </location>
</feature>
<dbReference type="Proteomes" id="UP001190700">
    <property type="component" value="Unassembled WGS sequence"/>
</dbReference>
<name>A0AAE0EYR0_9CHLO</name>
<dbReference type="AlphaFoldDB" id="A0AAE0EYR0"/>
<reference evidence="2 3" key="1">
    <citation type="journal article" date="2015" name="Genome Biol. Evol.">
        <title>Comparative Genomics of a Bacterivorous Green Alga Reveals Evolutionary Causalities and Consequences of Phago-Mixotrophic Mode of Nutrition.</title>
        <authorList>
            <person name="Burns J.A."/>
            <person name="Paasch A."/>
            <person name="Narechania A."/>
            <person name="Kim E."/>
        </authorList>
    </citation>
    <scope>NUCLEOTIDE SEQUENCE [LARGE SCALE GENOMIC DNA]</scope>
    <source>
        <strain evidence="2 3">PLY_AMNH</strain>
    </source>
</reference>
<organism evidence="2 3">
    <name type="scientific">Cymbomonas tetramitiformis</name>
    <dbReference type="NCBI Taxonomy" id="36881"/>
    <lineage>
        <taxon>Eukaryota</taxon>
        <taxon>Viridiplantae</taxon>
        <taxon>Chlorophyta</taxon>
        <taxon>Pyramimonadophyceae</taxon>
        <taxon>Pyramimonadales</taxon>
        <taxon>Pyramimonadaceae</taxon>
        <taxon>Cymbomonas</taxon>
    </lineage>
</organism>
<evidence type="ECO:0000256" key="1">
    <source>
        <dbReference type="SAM" id="MobiDB-lite"/>
    </source>
</evidence>
<sequence>MDQTQLQQPGKEHRGCAAEAQPLPQRHAANLPPQQLSAELPQQQLIVDAATTALLPQHLLSVAVGYASTAHRDSVKSFGKVQRAEEGPRPEDWRAWTQEPKA</sequence>
<evidence type="ECO:0000313" key="3">
    <source>
        <dbReference type="Proteomes" id="UP001190700"/>
    </source>
</evidence>
<proteinExistence type="predicted"/>
<keyword evidence="3" id="KW-1185">Reference proteome</keyword>
<feature type="region of interest" description="Disordered" evidence="1">
    <location>
        <begin position="1"/>
        <end position="28"/>
    </location>
</feature>